<dbReference type="AlphaFoldDB" id="A0A2T8IB72"/>
<dbReference type="Gramene" id="PVH34932">
    <property type="protein sequence ID" value="PVH34932"/>
    <property type="gene ID" value="PAHAL_7G068800"/>
</dbReference>
<sequence length="80" mass="9380">MQQLTPLLDDFLEMLISFICLHAQALPQISVEKEARRQVGYCSSSSYESKCELNYFMPLQLQLTNHPENYYSLGYQFNNH</sequence>
<reference evidence="1" key="1">
    <citation type="submission" date="2018-04" db="EMBL/GenBank/DDBJ databases">
        <title>WGS assembly of Panicum hallii.</title>
        <authorList>
            <person name="Lovell J."/>
            <person name="Jenkins J."/>
            <person name="Lowry D."/>
            <person name="Mamidi S."/>
            <person name="Sreedasyam A."/>
            <person name="Weng X."/>
            <person name="Barry K."/>
            <person name="Bonette J."/>
            <person name="Campitelli B."/>
            <person name="Daum C."/>
            <person name="Gordon S."/>
            <person name="Gould B."/>
            <person name="Lipzen A."/>
            <person name="Macqueen A."/>
            <person name="Palacio-Mejia J."/>
            <person name="Plott C."/>
            <person name="Shakirov E."/>
            <person name="Shu S."/>
            <person name="Yoshinaga Y."/>
            <person name="Zane M."/>
            <person name="Rokhsar D."/>
            <person name="Grimwood J."/>
            <person name="Schmutz J."/>
            <person name="Juenger T."/>
        </authorList>
    </citation>
    <scope>NUCLEOTIDE SEQUENCE [LARGE SCALE GENOMIC DNA]</scope>
    <source>
        <strain evidence="1">FIL2</strain>
    </source>
</reference>
<proteinExistence type="predicted"/>
<accession>A0A2T8IB72</accession>
<evidence type="ECO:0000313" key="1">
    <source>
        <dbReference type="EMBL" id="PVH34932.1"/>
    </source>
</evidence>
<gene>
    <name evidence="1" type="ORF">PAHAL_7G068800</name>
</gene>
<dbReference type="EMBL" id="CM008052">
    <property type="protein sequence ID" value="PVH34932.1"/>
    <property type="molecule type" value="Genomic_DNA"/>
</dbReference>
<dbReference type="Proteomes" id="UP000243499">
    <property type="component" value="Chromosome 7"/>
</dbReference>
<name>A0A2T8IB72_9POAL</name>
<protein>
    <submittedName>
        <fullName evidence="1">Uncharacterized protein</fullName>
    </submittedName>
</protein>
<organism evidence="1">
    <name type="scientific">Panicum hallii</name>
    <dbReference type="NCBI Taxonomy" id="206008"/>
    <lineage>
        <taxon>Eukaryota</taxon>
        <taxon>Viridiplantae</taxon>
        <taxon>Streptophyta</taxon>
        <taxon>Embryophyta</taxon>
        <taxon>Tracheophyta</taxon>
        <taxon>Spermatophyta</taxon>
        <taxon>Magnoliopsida</taxon>
        <taxon>Liliopsida</taxon>
        <taxon>Poales</taxon>
        <taxon>Poaceae</taxon>
        <taxon>PACMAD clade</taxon>
        <taxon>Panicoideae</taxon>
        <taxon>Panicodae</taxon>
        <taxon>Paniceae</taxon>
        <taxon>Panicinae</taxon>
        <taxon>Panicum</taxon>
        <taxon>Panicum sect. Panicum</taxon>
    </lineage>
</organism>